<evidence type="ECO:0000256" key="4">
    <source>
        <dbReference type="SAM" id="MobiDB-lite"/>
    </source>
</evidence>
<evidence type="ECO:0000256" key="1">
    <source>
        <dbReference type="ARBA" id="ARBA00022598"/>
    </source>
</evidence>
<dbReference type="AlphaFoldDB" id="A0A3P8K1A1"/>
<keyword evidence="3" id="KW-0067">ATP-binding</keyword>
<keyword evidence="6" id="KW-1185">Reference proteome</keyword>
<dbReference type="GO" id="GO:0005524">
    <property type="term" value="F:ATP binding"/>
    <property type="evidence" value="ECO:0007669"/>
    <property type="project" value="UniProtKB-KW"/>
</dbReference>
<dbReference type="Pfam" id="PF03133">
    <property type="entry name" value="TTL"/>
    <property type="match status" value="1"/>
</dbReference>
<keyword evidence="2" id="KW-0547">Nucleotide-binding</keyword>
<feature type="region of interest" description="Disordered" evidence="4">
    <location>
        <begin position="1"/>
        <end position="98"/>
    </location>
</feature>
<evidence type="ECO:0000313" key="6">
    <source>
        <dbReference type="Proteomes" id="UP000272942"/>
    </source>
</evidence>
<proteinExistence type="predicted"/>
<reference evidence="5 6" key="1">
    <citation type="submission" date="2018-11" db="EMBL/GenBank/DDBJ databases">
        <authorList>
            <consortium name="Pathogen Informatics"/>
        </authorList>
    </citation>
    <scope>NUCLEOTIDE SEQUENCE [LARGE SCALE GENOMIC DNA]</scope>
    <source>
        <strain evidence="5 6">Egypt</strain>
    </source>
</reference>
<dbReference type="InterPro" id="IPR004344">
    <property type="entry name" value="TTL/TTLL_fam"/>
</dbReference>
<dbReference type="OrthoDB" id="202825at2759"/>
<dbReference type="GO" id="GO:0000226">
    <property type="term" value="P:microtubule cytoskeleton organization"/>
    <property type="evidence" value="ECO:0007669"/>
    <property type="project" value="TreeGrafter"/>
</dbReference>
<dbReference type="EMBL" id="UZAN01042140">
    <property type="protein sequence ID" value="VDP75133.1"/>
    <property type="molecule type" value="Genomic_DNA"/>
</dbReference>
<name>A0A3P8K1A1_9TREM</name>
<protein>
    <submittedName>
        <fullName evidence="5">Uncharacterized protein</fullName>
    </submittedName>
</protein>
<evidence type="ECO:0000313" key="5">
    <source>
        <dbReference type="EMBL" id="VDP75133.1"/>
    </source>
</evidence>
<dbReference type="GO" id="GO:0015631">
    <property type="term" value="F:tubulin binding"/>
    <property type="evidence" value="ECO:0007669"/>
    <property type="project" value="TreeGrafter"/>
</dbReference>
<gene>
    <name evidence="5" type="ORF">ECPE_LOCUS5294</name>
</gene>
<feature type="compositionally biased region" description="Gly residues" evidence="4">
    <location>
        <begin position="55"/>
        <end position="76"/>
    </location>
</feature>
<dbReference type="Proteomes" id="UP000272942">
    <property type="component" value="Unassembled WGS sequence"/>
</dbReference>
<sequence length="170" mass="16007">MPGSRGGCDHDGGGDGGGGDGSDGDGSDGGGGGGDGAGDGGDGGDDDGGDDDGGGDGVGGDGVGGDGGGGDGGGCDVGDDGGGDGSDGGGGEGISPAPVWSSIKDVVVKTAISTEAAFNAAVSSYCNHSCSVHEVFGFDIFLDEDLQPWLLEVNVSPRQVDTLIELKNHC</sequence>
<evidence type="ECO:0000256" key="2">
    <source>
        <dbReference type="ARBA" id="ARBA00022741"/>
    </source>
</evidence>
<keyword evidence="1" id="KW-0436">Ligase</keyword>
<dbReference type="PANTHER" id="PTHR12241:SF162">
    <property type="entry name" value="TUBULIN MONOGLUTAMYLASE TTLL4"/>
    <property type="match status" value="1"/>
</dbReference>
<dbReference type="Gene3D" id="3.30.470.20">
    <property type="entry name" value="ATP-grasp fold, B domain"/>
    <property type="match status" value="1"/>
</dbReference>
<dbReference type="PANTHER" id="PTHR12241">
    <property type="entry name" value="TUBULIN POLYGLUTAMYLASE"/>
    <property type="match status" value="1"/>
</dbReference>
<dbReference type="GO" id="GO:0070740">
    <property type="term" value="F:tubulin-glutamic acid ligase activity"/>
    <property type="evidence" value="ECO:0007669"/>
    <property type="project" value="TreeGrafter"/>
</dbReference>
<feature type="compositionally biased region" description="Gly residues" evidence="4">
    <location>
        <begin position="27"/>
        <end position="41"/>
    </location>
</feature>
<feature type="compositionally biased region" description="Gly residues" evidence="4">
    <location>
        <begin position="83"/>
        <end position="93"/>
    </location>
</feature>
<dbReference type="SUPFAM" id="SSF56059">
    <property type="entry name" value="Glutathione synthetase ATP-binding domain-like"/>
    <property type="match status" value="1"/>
</dbReference>
<evidence type="ECO:0000256" key="3">
    <source>
        <dbReference type="ARBA" id="ARBA00022840"/>
    </source>
</evidence>
<accession>A0A3P8K1A1</accession>
<feature type="compositionally biased region" description="Acidic residues" evidence="4">
    <location>
        <begin position="42"/>
        <end position="54"/>
    </location>
</feature>
<dbReference type="GO" id="GO:0036064">
    <property type="term" value="C:ciliary basal body"/>
    <property type="evidence" value="ECO:0007669"/>
    <property type="project" value="TreeGrafter"/>
</dbReference>
<organism evidence="5 6">
    <name type="scientific">Echinostoma caproni</name>
    <dbReference type="NCBI Taxonomy" id="27848"/>
    <lineage>
        <taxon>Eukaryota</taxon>
        <taxon>Metazoa</taxon>
        <taxon>Spiralia</taxon>
        <taxon>Lophotrochozoa</taxon>
        <taxon>Platyhelminthes</taxon>
        <taxon>Trematoda</taxon>
        <taxon>Digenea</taxon>
        <taxon>Plagiorchiida</taxon>
        <taxon>Echinostomata</taxon>
        <taxon>Echinostomatoidea</taxon>
        <taxon>Echinostomatidae</taxon>
        <taxon>Echinostoma</taxon>
    </lineage>
</organism>